<gene>
    <name evidence="1" type="ORF">TESG_08377</name>
</gene>
<proteinExistence type="predicted"/>
<protein>
    <submittedName>
        <fullName evidence="1">Uncharacterized protein</fullName>
    </submittedName>
</protein>
<sequence length="167" mass="19798">MIIPLEMVKLRFHSREKNNDALFGRDQSSKANDMLVPADRTIVKSNNASQESEGGLFDWQSTQQDSARGFRSTKEGTFLIRVVFSRMQGRGWRLNPRITTLAWIHRNEGDNMGRQRRIYWRLWSSWWSLIIGDDNRANVVERKKRQEVSSQWGKKRRIWQQPDNFCL</sequence>
<dbReference type="EMBL" id="GG698487">
    <property type="protein sequence ID" value="EGD95320.1"/>
    <property type="molecule type" value="Genomic_DNA"/>
</dbReference>
<evidence type="ECO:0000313" key="1">
    <source>
        <dbReference type="EMBL" id="EGD95320.1"/>
    </source>
</evidence>
<keyword evidence="2" id="KW-1185">Reference proteome</keyword>
<accession>F2RVH1</accession>
<organism evidence="1 2">
    <name type="scientific">Trichophyton tonsurans (strain CBS 112818)</name>
    <name type="common">Scalp ringworm fungus</name>
    <dbReference type="NCBI Taxonomy" id="647933"/>
    <lineage>
        <taxon>Eukaryota</taxon>
        <taxon>Fungi</taxon>
        <taxon>Dikarya</taxon>
        <taxon>Ascomycota</taxon>
        <taxon>Pezizomycotina</taxon>
        <taxon>Eurotiomycetes</taxon>
        <taxon>Eurotiomycetidae</taxon>
        <taxon>Onygenales</taxon>
        <taxon>Arthrodermataceae</taxon>
        <taxon>Trichophyton</taxon>
    </lineage>
</organism>
<dbReference type="Proteomes" id="UP000009172">
    <property type="component" value="Unassembled WGS sequence"/>
</dbReference>
<dbReference type="HOGENOM" id="CLU_1595750_0_0_1"/>
<reference evidence="2" key="1">
    <citation type="journal article" date="2012" name="MBio">
        <title>Comparative genome analysis of Trichophyton rubrum and related dermatophytes reveals candidate genes involved in infection.</title>
        <authorList>
            <person name="Martinez D.A."/>
            <person name="Oliver B.G."/>
            <person name="Graeser Y."/>
            <person name="Goldberg J.M."/>
            <person name="Li W."/>
            <person name="Martinez-Rossi N.M."/>
            <person name="Monod M."/>
            <person name="Shelest E."/>
            <person name="Barton R.C."/>
            <person name="Birch E."/>
            <person name="Brakhage A.A."/>
            <person name="Chen Z."/>
            <person name="Gurr S.J."/>
            <person name="Heiman D."/>
            <person name="Heitman J."/>
            <person name="Kosti I."/>
            <person name="Rossi A."/>
            <person name="Saif S."/>
            <person name="Samalova M."/>
            <person name="Saunders C.W."/>
            <person name="Shea T."/>
            <person name="Summerbell R.C."/>
            <person name="Xu J."/>
            <person name="Young S."/>
            <person name="Zeng Q."/>
            <person name="Birren B.W."/>
            <person name="Cuomo C.A."/>
            <person name="White T.C."/>
        </authorList>
    </citation>
    <scope>NUCLEOTIDE SEQUENCE [LARGE SCALE GENOMIC DNA]</scope>
    <source>
        <strain evidence="2">CBS 112818</strain>
    </source>
</reference>
<evidence type="ECO:0000313" key="2">
    <source>
        <dbReference type="Proteomes" id="UP000009172"/>
    </source>
</evidence>
<name>F2RVH1_TRIT1</name>
<dbReference type="AlphaFoldDB" id="F2RVH1"/>